<dbReference type="Proteomes" id="UP000501346">
    <property type="component" value="Chromosome SeVIII-SeXV"/>
</dbReference>
<feature type="compositionally biased region" description="Low complexity" evidence="1">
    <location>
        <begin position="197"/>
        <end position="206"/>
    </location>
</feature>
<evidence type="ECO:0000313" key="5">
    <source>
        <dbReference type="EMBL" id="QID85403.1"/>
    </source>
</evidence>
<feature type="domain" description="AHC1 C-terminal" evidence="4">
    <location>
        <begin position="361"/>
        <end position="386"/>
    </location>
</feature>
<dbReference type="InterPro" id="IPR058706">
    <property type="entry name" value="zf-C2H2_AHC1-like"/>
</dbReference>
<dbReference type="Pfam" id="PF25910">
    <property type="entry name" value="AHC1_N"/>
    <property type="match status" value="1"/>
</dbReference>
<dbReference type="OrthoDB" id="5355528at2759"/>
<feature type="domain" description="AHC1 N-terminal" evidence="3">
    <location>
        <begin position="15"/>
        <end position="93"/>
    </location>
</feature>
<feature type="compositionally biased region" description="Basic residues" evidence="1">
    <location>
        <begin position="513"/>
        <end position="522"/>
    </location>
</feature>
<organism evidence="5 6">
    <name type="scientific">Saccharomyces pastorianus</name>
    <name type="common">Lager yeast</name>
    <name type="synonym">Saccharomyces cerevisiae x Saccharomyces eubayanus</name>
    <dbReference type="NCBI Taxonomy" id="27292"/>
    <lineage>
        <taxon>Eukaryota</taxon>
        <taxon>Fungi</taxon>
        <taxon>Dikarya</taxon>
        <taxon>Ascomycota</taxon>
        <taxon>Saccharomycotina</taxon>
        <taxon>Saccharomycetes</taxon>
        <taxon>Saccharomycetales</taxon>
        <taxon>Saccharomycetaceae</taxon>
        <taxon>Saccharomyces</taxon>
    </lineage>
</organism>
<feature type="region of interest" description="Disordered" evidence="1">
    <location>
        <begin position="334"/>
        <end position="362"/>
    </location>
</feature>
<feature type="compositionally biased region" description="Acidic residues" evidence="1">
    <location>
        <begin position="400"/>
        <end position="411"/>
    </location>
</feature>
<evidence type="ECO:0000259" key="4">
    <source>
        <dbReference type="Pfam" id="PF25911"/>
    </source>
</evidence>
<dbReference type="EMBL" id="CP049005">
    <property type="protein sequence ID" value="QID85403.1"/>
    <property type="molecule type" value="Genomic_DNA"/>
</dbReference>
<dbReference type="InterPro" id="IPR058707">
    <property type="entry name" value="AHC1_N"/>
</dbReference>
<name>A0A6C1E954_SACPS</name>
<feature type="region of interest" description="Disordered" evidence="1">
    <location>
        <begin position="396"/>
        <end position="522"/>
    </location>
</feature>
<sequence>MDVPYKMDAATGDADRDSENTQRLKYECAKREILSALNLHIMLNHKHVSRLHRNVQKVDAKLVLLETLHDDTGLLGKIEQTYQLKIKQHQQHIGFNNNNNNNNNSISIENINASTDFGASYPVLSDYNINCQPLSSSSNATLSAPHMAPHHYQTRSKSNGFLLEPSVLRPANSNIIDYRITGSKSIAHATAKPADVSSPRSSSISPTDEQPGFQILPFKPSQMHLNHRRNYSSTCLTSNSGVIGKTEDNEPIFRRYDGILIIITCSKCDRSGFTSAQGIVNHTRLKHSKLYSSQPLAVLNNQKLLPDDKQDPKILSSFKELGLDPNKDYLPSEIAIPKPQSPISTSDNHARTHKSVKDIPHLEKLYQNKDDFKKLIDMVNETPNDLKEFLNQREMQLKEQDEDEDEEEREDDSSRTDNEASYVPSPSLSATATTTTTTTTDPPSPPVLSSSLQRKLLRKRRLDVDTATTTGDLPLRERLRPSPTDKKPRKATLLMNKDASSAGRPSSYYNLRSKSRLRGSHT</sequence>
<feature type="compositionally biased region" description="Polar residues" evidence="1">
    <location>
        <begin position="503"/>
        <end position="512"/>
    </location>
</feature>
<protein>
    <submittedName>
        <fullName evidence="5">Protein ahc1</fullName>
    </submittedName>
</protein>
<feature type="region of interest" description="Disordered" evidence="1">
    <location>
        <begin position="1"/>
        <end position="20"/>
    </location>
</feature>
<accession>A0A6C1E954</accession>
<evidence type="ECO:0000313" key="6">
    <source>
        <dbReference type="Proteomes" id="UP000501346"/>
    </source>
</evidence>
<feature type="compositionally biased region" description="Low complexity" evidence="1">
    <location>
        <begin position="423"/>
        <end position="454"/>
    </location>
</feature>
<dbReference type="Pfam" id="PF25911">
    <property type="entry name" value="AHC1_C"/>
    <property type="match status" value="1"/>
</dbReference>
<evidence type="ECO:0000259" key="3">
    <source>
        <dbReference type="Pfam" id="PF25910"/>
    </source>
</evidence>
<gene>
    <name evidence="5" type="primary">AHC1_2</name>
    <name evidence="5" type="ORF">GRS66_007978</name>
</gene>
<feature type="region of interest" description="Disordered" evidence="1">
    <location>
        <begin position="190"/>
        <end position="212"/>
    </location>
</feature>
<dbReference type="InterPro" id="IPR058708">
    <property type="entry name" value="AHC1_C"/>
</dbReference>
<feature type="compositionally biased region" description="Basic and acidic residues" evidence="1">
    <location>
        <begin position="474"/>
        <end position="486"/>
    </location>
</feature>
<proteinExistence type="predicted"/>
<evidence type="ECO:0000256" key="1">
    <source>
        <dbReference type="SAM" id="MobiDB-lite"/>
    </source>
</evidence>
<keyword evidence="6" id="KW-1185">Reference proteome</keyword>
<evidence type="ECO:0000259" key="2">
    <source>
        <dbReference type="Pfam" id="PF25909"/>
    </source>
</evidence>
<feature type="domain" description="AHC1-like C2H2 zinc-finger" evidence="2">
    <location>
        <begin position="242"/>
        <end position="337"/>
    </location>
</feature>
<dbReference type="AlphaFoldDB" id="A0A6C1E954"/>
<dbReference type="Pfam" id="PF25909">
    <property type="entry name" value="zf-C2H2_AHC1"/>
    <property type="match status" value="1"/>
</dbReference>
<reference evidence="5 6" key="1">
    <citation type="journal article" date="2019" name="BMC Genomics">
        <title>Chromosome level assembly and comparative genome analysis confirm lager-brewing yeasts originated from a single hybridization.</title>
        <authorList>
            <person name="Salazar A.N."/>
            <person name="Gorter de Vries A.R."/>
            <person name="van den Broek M."/>
            <person name="Brouwers N."/>
            <person name="de la Torre Cortes P."/>
            <person name="Kuijpers N.G.A."/>
            <person name="Daran J.G."/>
            <person name="Abeel T."/>
        </authorList>
    </citation>
    <scope>NUCLEOTIDE SEQUENCE [LARGE SCALE GENOMIC DNA]</scope>
    <source>
        <strain evidence="5 6">CBS 1483</strain>
    </source>
</reference>